<feature type="compositionally biased region" description="Low complexity" evidence="3">
    <location>
        <begin position="23"/>
        <end position="45"/>
    </location>
</feature>
<proteinExistence type="predicted"/>
<dbReference type="Gene3D" id="3.30.43.10">
    <property type="entry name" value="Uridine Diphospho-n-acetylenolpyruvylglucosamine Reductase, domain 2"/>
    <property type="match status" value="1"/>
</dbReference>
<evidence type="ECO:0000256" key="2">
    <source>
        <dbReference type="ARBA" id="ARBA00023002"/>
    </source>
</evidence>
<name>A0A9X4LDX1_9BURK</name>
<dbReference type="SUPFAM" id="SSF56176">
    <property type="entry name" value="FAD-binding/transporter-associated domain-like"/>
    <property type="match status" value="1"/>
</dbReference>
<dbReference type="NCBIfam" id="TIGR01679">
    <property type="entry name" value="bact_FAD_ox"/>
    <property type="match status" value="1"/>
</dbReference>
<keyword evidence="6" id="KW-1185">Reference proteome</keyword>
<dbReference type="PROSITE" id="PS51318">
    <property type="entry name" value="TAT"/>
    <property type="match status" value="1"/>
</dbReference>
<dbReference type="InterPro" id="IPR016171">
    <property type="entry name" value="Vanillyl_alc_oxidase_C-sub2"/>
</dbReference>
<dbReference type="InterPro" id="IPR036318">
    <property type="entry name" value="FAD-bd_PCMH-like_sf"/>
</dbReference>
<dbReference type="AlphaFoldDB" id="A0A9X4LDX1"/>
<dbReference type="Gene3D" id="3.30.465.10">
    <property type="match status" value="1"/>
</dbReference>
<evidence type="ECO:0000259" key="4">
    <source>
        <dbReference type="PROSITE" id="PS51387"/>
    </source>
</evidence>
<dbReference type="EMBL" id="SGUG01000002">
    <property type="protein sequence ID" value="MDG0861231.1"/>
    <property type="molecule type" value="Genomic_DNA"/>
</dbReference>
<evidence type="ECO:0000256" key="1">
    <source>
        <dbReference type="ARBA" id="ARBA00022827"/>
    </source>
</evidence>
<dbReference type="Pfam" id="PF04030">
    <property type="entry name" value="ALO"/>
    <property type="match status" value="1"/>
</dbReference>
<keyword evidence="2" id="KW-0560">Oxidoreductase</keyword>
<gene>
    <name evidence="5" type="ORF">EXJ73_01920</name>
</gene>
<dbReference type="InterPro" id="IPR016166">
    <property type="entry name" value="FAD-bd_PCMH"/>
</dbReference>
<dbReference type="PROSITE" id="PS51387">
    <property type="entry name" value="FAD_PCMH"/>
    <property type="match status" value="1"/>
</dbReference>
<dbReference type="InterPro" id="IPR016169">
    <property type="entry name" value="FAD-bd_PCMH_sub2"/>
</dbReference>
<organism evidence="5 6">
    <name type="scientific">Pelomonas aquatica</name>
    <dbReference type="NCBI Taxonomy" id="431058"/>
    <lineage>
        <taxon>Bacteria</taxon>
        <taxon>Pseudomonadati</taxon>
        <taxon>Pseudomonadota</taxon>
        <taxon>Betaproteobacteria</taxon>
        <taxon>Burkholderiales</taxon>
        <taxon>Sphaerotilaceae</taxon>
        <taxon>Roseateles</taxon>
    </lineage>
</organism>
<dbReference type="InterPro" id="IPR016167">
    <property type="entry name" value="FAD-bd_PCMH_sub1"/>
</dbReference>
<dbReference type="GO" id="GO:0003885">
    <property type="term" value="F:D-arabinono-1,4-lactone oxidase activity"/>
    <property type="evidence" value="ECO:0007669"/>
    <property type="project" value="InterPro"/>
</dbReference>
<feature type="domain" description="FAD-binding PCMH-type" evidence="4">
    <location>
        <begin position="54"/>
        <end position="221"/>
    </location>
</feature>
<dbReference type="Pfam" id="PF01565">
    <property type="entry name" value="FAD_binding_4"/>
    <property type="match status" value="1"/>
</dbReference>
<reference evidence="5" key="1">
    <citation type="submission" date="2019-02" db="EMBL/GenBank/DDBJ databases">
        <title>Draft genome of the type strain Pelomonas aquatica CCUG 52575T.</title>
        <authorList>
            <person name="Gomila M."/>
            <person name="Lalucat J."/>
        </authorList>
    </citation>
    <scope>NUCLEOTIDE SEQUENCE</scope>
    <source>
        <strain evidence="5">CCUG 52575</strain>
    </source>
</reference>
<dbReference type="Gene3D" id="3.30.70.2520">
    <property type="match status" value="1"/>
</dbReference>
<protein>
    <submittedName>
        <fullName evidence="5">FAD-binding protein</fullName>
    </submittedName>
</protein>
<dbReference type="PIRSF" id="PIRSF000136">
    <property type="entry name" value="LGO_GLO"/>
    <property type="match status" value="1"/>
</dbReference>
<keyword evidence="1" id="KW-0285">Flavoprotein</keyword>
<sequence length="468" mass="51275">MTPRRDLLKGAAALGLAAHLPGQAQTQAQGRAATTAPPAANAPARSWQNWSGSAGCTPRQWLLPADEAELARLLPQSPGPLRCVGAGHSFTALVPTPGSLVALDKLSGLVSVDKARNQIRVRAGTRLGQLARLLDAEGLALHNQPDIDVQSLAGALATGTHGTGAELPALHAHVLGLRLVTPAGEVLEIGPDRNPELLAAAQVSLGALGVVTEYTLAIRPRYMLRRHVWIAPTDELLEQAPELARRHRHFEMYVLPFTGHGAAITHTEVAPGAPEHPASADENVLADLRKLRDWLGRWPELRRWTAARLVGRSQPEQALDWSWRLLSSVRPTRFNESEYHLPREAGLPCLREIVQTLEKRNEVFFPIEFRFVKGDSAWLSPFHGRDSCSVACHALQGEAYDYLVNDLGPVFRRHGGRPHWGKLHDLAAPQLQALYPRFADFQALRRRLDPDGRLLNPHLAKLFGGQHA</sequence>
<dbReference type="Proteomes" id="UP001152766">
    <property type="component" value="Unassembled WGS sequence"/>
</dbReference>
<feature type="region of interest" description="Disordered" evidence="3">
    <location>
        <begin position="23"/>
        <end position="53"/>
    </location>
</feature>
<evidence type="ECO:0000313" key="5">
    <source>
        <dbReference type="EMBL" id="MDG0861231.1"/>
    </source>
</evidence>
<keyword evidence="1" id="KW-0274">FAD</keyword>
<comment type="caution">
    <text evidence="5">The sequence shown here is derived from an EMBL/GenBank/DDBJ whole genome shotgun (WGS) entry which is preliminary data.</text>
</comment>
<accession>A0A9X4LDX1</accession>
<dbReference type="PANTHER" id="PTHR43762">
    <property type="entry name" value="L-GULONOLACTONE OXIDASE"/>
    <property type="match status" value="1"/>
</dbReference>
<dbReference type="InterPro" id="IPR007173">
    <property type="entry name" value="ALO_C"/>
</dbReference>
<evidence type="ECO:0000313" key="6">
    <source>
        <dbReference type="Proteomes" id="UP001152766"/>
    </source>
</evidence>
<dbReference type="Gene3D" id="1.10.45.10">
    <property type="entry name" value="Vanillyl-alcohol Oxidase, Chain A, domain 4"/>
    <property type="match status" value="1"/>
</dbReference>
<dbReference type="RefSeq" id="WP_268148401.1">
    <property type="nucleotide sequence ID" value="NZ_JAPPUW010000004.1"/>
</dbReference>
<dbReference type="InterPro" id="IPR010031">
    <property type="entry name" value="FAD_lactone_oxidase-like"/>
</dbReference>
<evidence type="ECO:0000256" key="3">
    <source>
        <dbReference type="SAM" id="MobiDB-lite"/>
    </source>
</evidence>
<dbReference type="PANTHER" id="PTHR43762:SF1">
    <property type="entry name" value="D-ARABINONO-1,4-LACTONE OXIDASE"/>
    <property type="match status" value="1"/>
</dbReference>
<dbReference type="GO" id="GO:0016020">
    <property type="term" value="C:membrane"/>
    <property type="evidence" value="ECO:0007669"/>
    <property type="project" value="InterPro"/>
</dbReference>
<dbReference type="InterPro" id="IPR006311">
    <property type="entry name" value="TAT_signal"/>
</dbReference>
<dbReference type="GO" id="GO:0071949">
    <property type="term" value="F:FAD binding"/>
    <property type="evidence" value="ECO:0007669"/>
    <property type="project" value="InterPro"/>
</dbReference>
<dbReference type="InterPro" id="IPR006094">
    <property type="entry name" value="Oxid_FAD_bind_N"/>
</dbReference>